<keyword evidence="1" id="KW-0472">Membrane</keyword>
<accession>A0A3D8MBN4</accession>
<dbReference type="AlphaFoldDB" id="A0A3D8MBN4"/>
<keyword evidence="3" id="KW-1185">Reference proteome</keyword>
<evidence type="ECO:0000313" key="2">
    <source>
        <dbReference type="EMBL" id="RDV26822.1"/>
    </source>
</evidence>
<comment type="caution">
    <text evidence="2">The sequence shown here is derived from an EMBL/GenBank/DDBJ whole genome shotgun (WGS) entry which is preliminary data.</text>
</comment>
<feature type="transmembrane region" description="Helical" evidence="1">
    <location>
        <begin position="20"/>
        <end position="43"/>
    </location>
</feature>
<protein>
    <submittedName>
        <fullName evidence="2">Uncharacterized protein</fullName>
    </submittedName>
</protein>
<evidence type="ECO:0000256" key="1">
    <source>
        <dbReference type="SAM" id="Phobius"/>
    </source>
</evidence>
<keyword evidence="1" id="KW-1133">Transmembrane helix</keyword>
<keyword evidence="1" id="KW-0812">Transmembrane</keyword>
<evidence type="ECO:0000313" key="3">
    <source>
        <dbReference type="Proteomes" id="UP000256561"/>
    </source>
</evidence>
<organism evidence="2 3">
    <name type="scientific">Alteromonas aestuariivivens</name>
    <dbReference type="NCBI Taxonomy" id="1938339"/>
    <lineage>
        <taxon>Bacteria</taxon>
        <taxon>Pseudomonadati</taxon>
        <taxon>Pseudomonadota</taxon>
        <taxon>Gammaproteobacteria</taxon>
        <taxon>Alteromonadales</taxon>
        <taxon>Alteromonadaceae</taxon>
        <taxon>Alteromonas/Salinimonas group</taxon>
        <taxon>Alteromonas</taxon>
    </lineage>
</organism>
<sequence>MRRVIIPIEYFCQLFKFKTLCKTTTALQLIYTFFHLACGIYFWRWLPGYSYHVQPENSHGNGPISAKPMS</sequence>
<name>A0A3D8MBN4_9ALTE</name>
<dbReference type="Proteomes" id="UP000256561">
    <property type="component" value="Unassembled WGS sequence"/>
</dbReference>
<reference evidence="3" key="1">
    <citation type="submission" date="2018-08" db="EMBL/GenBank/DDBJ databases">
        <authorList>
            <person name="Zhang J."/>
            <person name="Du Z.-J."/>
        </authorList>
    </citation>
    <scope>NUCLEOTIDE SEQUENCE [LARGE SCALE GENOMIC DNA]</scope>
    <source>
        <strain evidence="3">KCTC 52655</strain>
    </source>
</reference>
<dbReference type="EMBL" id="QRHA01000004">
    <property type="protein sequence ID" value="RDV26822.1"/>
    <property type="molecule type" value="Genomic_DNA"/>
</dbReference>
<proteinExistence type="predicted"/>
<gene>
    <name evidence="2" type="ORF">DXV75_07500</name>
</gene>